<keyword evidence="4" id="KW-0804">Transcription</keyword>
<dbReference type="InterPro" id="IPR005119">
    <property type="entry name" value="LysR_subst-bd"/>
</dbReference>
<sequence length="239" mass="25734">MPSSFTVAFVLGATPGKWARVWNERLVDVPLNLVACEQEEALTMLRSGAADAALIRLPIDRDLDSNRPLAAIPLYTERAVVVLPKGHALERSDSVSIAQLNDENTLAGDWREATELVAANVGVAVMPQSVARALMRRDVTAELVDGGPEWQVALTWRDGSVDPHVEEFIGIVRGRTARSSRGTATGGESGLTVTEAAPAKAIGKKKTRQERTAPLGKTSQGKVRRPARAGKRQSQKRGK</sequence>
<dbReference type="Gene3D" id="3.40.190.290">
    <property type="match status" value="1"/>
</dbReference>
<dbReference type="AlphaFoldDB" id="A0A8H2PVZ6"/>
<evidence type="ECO:0000256" key="5">
    <source>
        <dbReference type="SAM" id="MobiDB-lite"/>
    </source>
</evidence>
<dbReference type="Pfam" id="PF03466">
    <property type="entry name" value="LysR_substrate"/>
    <property type="match status" value="2"/>
</dbReference>
<dbReference type="RefSeq" id="WP_141989254.1">
    <property type="nucleotide sequence ID" value="NZ_VFRA01000001.1"/>
</dbReference>
<dbReference type="GO" id="GO:0003700">
    <property type="term" value="F:DNA-binding transcription factor activity"/>
    <property type="evidence" value="ECO:0007669"/>
    <property type="project" value="TreeGrafter"/>
</dbReference>
<evidence type="ECO:0000256" key="4">
    <source>
        <dbReference type="ARBA" id="ARBA00023163"/>
    </source>
</evidence>
<dbReference type="GO" id="GO:0003677">
    <property type="term" value="F:DNA binding"/>
    <property type="evidence" value="ECO:0007669"/>
    <property type="project" value="UniProtKB-KW"/>
</dbReference>
<keyword evidence="2" id="KW-0805">Transcription regulation</keyword>
<gene>
    <name evidence="7" type="ORF">FB472_0190</name>
</gene>
<dbReference type="Proteomes" id="UP000316560">
    <property type="component" value="Unassembled WGS sequence"/>
</dbReference>
<keyword evidence="3" id="KW-0238">DNA-binding</keyword>
<organism evidence="7 8">
    <name type="scientific">Rhodoglobus vestalii</name>
    <dbReference type="NCBI Taxonomy" id="193384"/>
    <lineage>
        <taxon>Bacteria</taxon>
        <taxon>Bacillati</taxon>
        <taxon>Actinomycetota</taxon>
        <taxon>Actinomycetes</taxon>
        <taxon>Micrococcales</taxon>
        <taxon>Microbacteriaceae</taxon>
        <taxon>Rhodoglobus</taxon>
    </lineage>
</organism>
<evidence type="ECO:0000256" key="3">
    <source>
        <dbReference type="ARBA" id="ARBA00023125"/>
    </source>
</evidence>
<dbReference type="SUPFAM" id="SSF53850">
    <property type="entry name" value="Periplasmic binding protein-like II"/>
    <property type="match status" value="1"/>
</dbReference>
<dbReference type="PANTHER" id="PTHR30346:SF0">
    <property type="entry name" value="HCA OPERON TRANSCRIPTIONAL ACTIVATOR HCAR"/>
    <property type="match status" value="1"/>
</dbReference>
<dbReference type="PANTHER" id="PTHR30346">
    <property type="entry name" value="TRANSCRIPTIONAL DUAL REGULATOR HCAR-RELATED"/>
    <property type="match status" value="1"/>
</dbReference>
<evidence type="ECO:0000259" key="6">
    <source>
        <dbReference type="Pfam" id="PF03466"/>
    </source>
</evidence>
<accession>A0A8H2PVZ6</accession>
<comment type="caution">
    <text evidence="7">The sequence shown here is derived from an EMBL/GenBank/DDBJ whole genome shotgun (WGS) entry which is preliminary data.</text>
</comment>
<comment type="similarity">
    <text evidence="1">Belongs to the LysR transcriptional regulatory family.</text>
</comment>
<feature type="domain" description="LysR substrate-binding" evidence="6">
    <location>
        <begin position="22"/>
        <end position="106"/>
    </location>
</feature>
<dbReference type="EMBL" id="VFRA01000001">
    <property type="protein sequence ID" value="TQO18670.1"/>
    <property type="molecule type" value="Genomic_DNA"/>
</dbReference>
<reference evidence="7 8" key="1">
    <citation type="submission" date="2019-06" db="EMBL/GenBank/DDBJ databases">
        <title>Sequencing the genomes of 1000 actinobacteria strains.</title>
        <authorList>
            <person name="Klenk H.-P."/>
        </authorList>
    </citation>
    <scope>NUCLEOTIDE SEQUENCE [LARGE SCALE GENOMIC DNA]</scope>
    <source>
        <strain evidence="7 8">DSM 21947</strain>
    </source>
</reference>
<evidence type="ECO:0000256" key="2">
    <source>
        <dbReference type="ARBA" id="ARBA00023015"/>
    </source>
</evidence>
<evidence type="ECO:0000256" key="1">
    <source>
        <dbReference type="ARBA" id="ARBA00009437"/>
    </source>
</evidence>
<evidence type="ECO:0000313" key="7">
    <source>
        <dbReference type="EMBL" id="TQO18670.1"/>
    </source>
</evidence>
<feature type="region of interest" description="Disordered" evidence="5">
    <location>
        <begin position="176"/>
        <end position="239"/>
    </location>
</feature>
<evidence type="ECO:0000313" key="8">
    <source>
        <dbReference type="Proteomes" id="UP000316560"/>
    </source>
</evidence>
<dbReference type="OrthoDB" id="3388207at2"/>
<name>A0A8H2PVZ6_9MICO</name>
<protein>
    <submittedName>
        <fullName evidence="7">LysR substrate binding domain-containing protein</fullName>
    </submittedName>
</protein>
<feature type="compositionally biased region" description="Basic residues" evidence="5">
    <location>
        <begin position="222"/>
        <end position="239"/>
    </location>
</feature>
<keyword evidence="8" id="KW-1185">Reference proteome</keyword>
<feature type="domain" description="LysR substrate-binding" evidence="6">
    <location>
        <begin position="108"/>
        <end position="175"/>
    </location>
</feature>
<dbReference type="GO" id="GO:0032993">
    <property type="term" value="C:protein-DNA complex"/>
    <property type="evidence" value="ECO:0007669"/>
    <property type="project" value="TreeGrafter"/>
</dbReference>
<dbReference type="CDD" id="cd05466">
    <property type="entry name" value="PBP2_LTTR_substrate"/>
    <property type="match status" value="1"/>
</dbReference>
<dbReference type="Gene3D" id="3.40.190.10">
    <property type="entry name" value="Periplasmic binding protein-like II"/>
    <property type="match status" value="2"/>
</dbReference>
<proteinExistence type="inferred from homology"/>